<evidence type="ECO:0000259" key="3">
    <source>
        <dbReference type="PROSITE" id="PS50943"/>
    </source>
</evidence>
<organism evidence="4 5">
    <name type="scientific">Weissella minor</name>
    <dbReference type="NCBI Taxonomy" id="1620"/>
    <lineage>
        <taxon>Bacteria</taxon>
        <taxon>Bacillati</taxon>
        <taxon>Bacillota</taxon>
        <taxon>Bacilli</taxon>
        <taxon>Lactobacillales</taxon>
        <taxon>Lactobacillaceae</taxon>
        <taxon>Weissella</taxon>
    </lineage>
</organism>
<evidence type="ECO:0000313" key="5">
    <source>
        <dbReference type="Proteomes" id="UP000051673"/>
    </source>
</evidence>
<dbReference type="GO" id="GO:0003677">
    <property type="term" value="F:DNA binding"/>
    <property type="evidence" value="ECO:0007669"/>
    <property type="project" value="UniProtKB-KW"/>
</dbReference>
<keyword evidence="1" id="KW-0238">DNA-binding</keyword>
<evidence type="ECO:0000313" key="4">
    <source>
        <dbReference type="EMBL" id="KRN77239.1"/>
    </source>
</evidence>
<dbReference type="AlphaFoldDB" id="A0A0R2JRU6"/>
<dbReference type="RefSeq" id="WP_057787088.1">
    <property type="nucleotide sequence ID" value="NZ_JQCD01000022.1"/>
</dbReference>
<dbReference type="PANTHER" id="PTHR46558">
    <property type="entry name" value="TRACRIPTIONAL REGULATORY PROTEIN-RELATED-RELATED"/>
    <property type="match status" value="1"/>
</dbReference>
<gene>
    <name evidence="4" type="ORF">IV67_GL000024</name>
</gene>
<dbReference type="InterPro" id="IPR010982">
    <property type="entry name" value="Lambda_DNA-bd_dom_sf"/>
</dbReference>
<dbReference type="Gene3D" id="1.10.260.40">
    <property type="entry name" value="lambda repressor-like DNA-binding domains"/>
    <property type="match status" value="1"/>
</dbReference>
<feature type="compositionally biased region" description="Basic and acidic residues" evidence="2">
    <location>
        <begin position="1"/>
        <end position="12"/>
    </location>
</feature>
<keyword evidence="5" id="KW-1185">Reference proteome</keyword>
<feature type="region of interest" description="Disordered" evidence="2">
    <location>
        <begin position="1"/>
        <end position="22"/>
    </location>
</feature>
<comment type="caution">
    <text evidence="4">The sequence shown here is derived from an EMBL/GenBank/DDBJ whole genome shotgun (WGS) entry which is preliminary data.</text>
</comment>
<protein>
    <recommendedName>
        <fullName evidence="3">HTH cro/C1-type domain-containing protein</fullName>
    </recommendedName>
</protein>
<dbReference type="PANTHER" id="PTHR46558:SF14">
    <property type="entry name" value="HTH-TYPE TRANSCRIPTIONAL REGULATOR ANSR"/>
    <property type="match status" value="1"/>
</dbReference>
<dbReference type="PATRIC" id="fig|1620.3.peg.26"/>
<reference evidence="4 5" key="1">
    <citation type="journal article" date="2015" name="Genome Announc.">
        <title>Expanding the biotechnology potential of lactobacilli through comparative genomics of 213 strains and associated genera.</title>
        <authorList>
            <person name="Sun Z."/>
            <person name="Harris H.M."/>
            <person name="McCann A."/>
            <person name="Guo C."/>
            <person name="Argimon S."/>
            <person name="Zhang W."/>
            <person name="Yang X."/>
            <person name="Jeffery I.B."/>
            <person name="Cooney J.C."/>
            <person name="Kagawa T.F."/>
            <person name="Liu W."/>
            <person name="Song Y."/>
            <person name="Salvetti E."/>
            <person name="Wrobel A."/>
            <person name="Rasinkangas P."/>
            <person name="Parkhill J."/>
            <person name="Rea M.C."/>
            <person name="O'Sullivan O."/>
            <person name="Ritari J."/>
            <person name="Douillard F.P."/>
            <person name="Paul Ross R."/>
            <person name="Yang R."/>
            <person name="Briner A.E."/>
            <person name="Felis G.E."/>
            <person name="de Vos W.M."/>
            <person name="Barrangou R."/>
            <person name="Klaenhammer T.R."/>
            <person name="Caufield P.W."/>
            <person name="Cui Y."/>
            <person name="Zhang H."/>
            <person name="O'Toole P.W."/>
        </authorList>
    </citation>
    <scope>NUCLEOTIDE SEQUENCE [LARGE SCALE GENOMIC DNA]</scope>
    <source>
        <strain evidence="4 5">DSM 20014</strain>
    </source>
</reference>
<name>A0A0R2JRU6_9LACO</name>
<evidence type="ECO:0000256" key="2">
    <source>
        <dbReference type="SAM" id="MobiDB-lite"/>
    </source>
</evidence>
<accession>A0A0R2JRU6</accession>
<dbReference type="Proteomes" id="UP000051673">
    <property type="component" value="Unassembled WGS sequence"/>
</dbReference>
<sequence length="79" mass="9088">MNRIKELRESKGKTLAQMSDETGITDNNLSRYEHDLRNPKLKTLCAIADYFDVSLDYLLGRTDEKWINKKAHSATTENA</sequence>
<feature type="domain" description="HTH cro/C1-type" evidence="3">
    <location>
        <begin position="4"/>
        <end position="58"/>
    </location>
</feature>
<dbReference type="SMART" id="SM00530">
    <property type="entry name" value="HTH_XRE"/>
    <property type="match status" value="1"/>
</dbReference>
<proteinExistence type="predicted"/>
<dbReference type="EMBL" id="JQCD01000022">
    <property type="protein sequence ID" value="KRN77239.1"/>
    <property type="molecule type" value="Genomic_DNA"/>
</dbReference>
<dbReference type="Pfam" id="PF01381">
    <property type="entry name" value="HTH_3"/>
    <property type="match status" value="1"/>
</dbReference>
<dbReference type="SUPFAM" id="SSF47413">
    <property type="entry name" value="lambda repressor-like DNA-binding domains"/>
    <property type="match status" value="1"/>
</dbReference>
<dbReference type="CDD" id="cd00093">
    <property type="entry name" value="HTH_XRE"/>
    <property type="match status" value="1"/>
</dbReference>
<dbReference type="PROSITE" id="PS50943">
    <property type="entry name" value="HTH_CROC1"/>
    <property type="match status" value="1"/>
</dbReference>
<evidence type="ECO:0000256" key="1">
    <source>
        <dbReference type="ARBA" id="ARBA00023125"/>
    </source>
</evidence>
<dbReference type="InterPro" id="IPR001387">
    <property type="entry name" value="Cro/C1-type_HTH"/>
</dbReference>
<dbReference type="OrthoDB" id="2142418at2"/>
<dbReference type="STRING" id="1620.IV67_GL000024"/>